<dbReference type="Gene3D" id="1.10.1760.20">
    <property type="match status" value="1"/>
</dbReference>
<keyword evidence="1" id="KW-1133">Transmembrane helix</keyword>
<feature type="transmembrane region" description="Helical" evidence="1">
    <location>
        <begin position="72"/>
        <end position="96"/>
    </location>
</feature>
<protein>
    <submittedName>
        <fullName evidence="2">Energy-coupled thiamine transporter ThiT</fullName>
    </submittedName>
</protein>
<keyword evidence="3" id="KW-1185">Reference proteome</keyword>
<dbReference type="NCBIfam" id="TIGR02357">
    <property type="entry name" value="ECF_ThiT_YuaJ"/>
    <property type="match status" value="1"/>
</dbReference>
<accession>A0ABS1C9M6</accession>
<sequence length="215" mass="24107">MENFSKFFASIGGKTTLILLISFAFLFFVFYFRRDEKIFSTKALTYSAILLALGICAKQIKFFSLPQGGSITLFSMIFIVFIGYMFGLRVGLIAGITFGLLNLLIKPDVYTPTQAIIDYILAFGSLGLGGIFAKKKDKLIPAYLISIFGRFIFAVFSGYVFFGAYAPKGWNPLIYSIWYNFSYIGTEGFLTILLLSIPIVRTTLEKIKSSNFKTN</sequence>
<evidence type="ECO:0000256" key="1">
    <source>
        <dbReference type="SAM" id="Phobius"/>
    </source>
</evidence>
<comment type="caution">
    <text evidence="2">The sequence shown here is derived from an EMBL/GenBank/DDBJ whole genome shotgun (WGS) entry which is preliminary data.</text>
</comment>
<evidence type="ECO:0000313" key="3">
    <source>
        <dbReference type="Proteomes" id="UP000823123"/>
    </source>
</evidence>
<dbReference type="RefSeq" id="WP_201275670.1">
    <property type="nucleotide sequence ID" value="NZ_JACVDA010000013.1"/>
</dbReference>
<dbReference type="EMBL" id="JACVDA010000013">
    <property type="protein sequence ID" value="MBK1468755.1"/>
    <property type="molecule type" value="Genomic_DNA"/>
</dbReference>
<feature type="transmembrane region" description="Helical" evidence="1">
    <location>
        <begin position="177"/>
        <end position="200"/>
    </location>
</feature>
<organism evidence="2 3">
    <name type="scientific">Parvimonas parva</name>
    <dbReference type="NCBI Taxonomy" id="2769485"/>
    <lineage>
        <taxon>Bacteria</taxon>
        <taxon>Bacillati</taxon>
        <taxon>Bacillota</taxon>
        <taxon>Tissierellia</taxon>
        <taxon>Tissierellales</taxon>
        <taxon>Peptoniphilaceae</taxon>
        <taxon>Parvimonas</taxon>
    </lineage>
</organism>
<gene>
    <name evidence="2" type="primary">thiT</name>
    <name evidence="2" type="ORF">IBJ83_05425</name>
</gene>
<feature type="transmembrane region" description="Helical" evidence="1">
    <location>
        <begin position="43"/>
        <end position="60"/>
    </location>
</feature>
<feature type="transmembrane region" description="Helical" evidence="1">
    <location>
        <begin position="116"/>
        <end position="133"/>
    </location>
</feature>
<name>A0ABS1C9M6_9FIRM</name>
<dbReference type="InterPro" id="IPR012651">
    <property type="entry name" value="Thia_Transptr_ThiT"/>
</dbReference>
<feature type="transmembrane region" description="Helical" evidence="1">
    <location>
        <begin position="140"/>
        <end position="165"/>
    </location>
</feature>
<reference evidence="2 3" key="1">
    <citation type="submission" date="2020-09" db="EMBL/GenBank/DDBJ databases">
        <title>Parvimonas S3374 sp. nov.</title>
        <authorList>
            <person name="Buhl M."/>
        </authorList>
    </citation>
    <scope>NUCLEOTIDE SEQUENCE [LARGE SCALE GENOMIC DNA]</scope>
    <source>
        <strain evidence="2 3">S3374</strain>
    </source>
</reference>
<dbReference type="Proteomes" id="UP000823123">
    <property type="component" value="Unassembled WGS sequence"/>
</dbReference>
<keyword evidence="1" id="KW-0472">Membrane</keyword>
<dbReference type="Pfam" id="PF09515">
    <property type="entry name" value="Thia_YuaJ"/>
    <property type="match status" value="1"/>
</dbReference>
<feature type="transmembrane region" description="Helical" evidence="1">
    <location>
        <begin position="7"/>
        <end position="31"/>
    </location>
</feature>
<evidence type="ECO:0000313" key="2">
    <source>
        <dbReference type="EMBL" id="MBK1468755.1"/>
    </source>
</evidence>
<proteinExistence type="predicted"/>
<keyword evidence="1" id="KW-0812">Transmembrane</keyword>